<proteinExistence type="predicted"/>
<dbReference type="Proteomes" id="UP000590442">
    <property type="component" value="Unassembled WGS sequence"/>
</dbReference>
<comment type="caution">
    <text evidence="1">The sequence shown here is derived from an EMBL/GenBank/DDBJ whole genome shotgun (WGS) entry which is preliminary data.</text>
</comment>
<reference evidence="1 2" key="1">
    <citation type="submission" date="2020-03" db="EMBL/GenBank/DDBJ databases">
        <title>Genomic Encyclopedia of Type Strains, Phase IV (KMG-IV): sequencing the most valuable type-strain genomes for metagenomic binning, comparative biology and taxonomic classification.</title>
        <authorList>
            <person name="Goeker M."/>
        </authorList>
    </citation>
    <scope>NUCLEOTIDE SEQUENCE [LARGE SCALE GENOMIC DNA]</scope>
    <source>
        <strain evidence="1 2">DSM 29762</strain>
    </source>
</reference>
<evidence type="ECO:0000313" key="1">
    <source>
        <dbReference type="EMBL" id="NJB72754.1"/>
    </source>
</evidence>
<sequence>MKKIVKYLTVVFLVGGFFNSCETTDLDLLVSPNDLASDQADPNLLLNSIQLAYSTNMSVISDRGAELTRIDYMNGRDYFNNYAGTTFNTIWSRTYSSGLNGNGDGNVNVGMFTNVENLKQIDAVTDVDYSFHIGVGQTLKAHMLLLLVDYLGEAALTQAGNPSEFPAPLLDDGATVYAGALALLDEAQSLLASGPSTNGAADFFYGGDTSKWIKLINTIRLKAYVTTGNTAAFNNIISGGNYIADSADDFQWQYGTRELSPDTRHPDYATDYTTSGANIYQSNWLMEQMLLNGDPRIRYYFYRQEDATPGADAAPDEELLACSLVVPPQHYIDGGFTYCSVTNGYWGRSHGNDEGTPPDGFQRTANGVYPAGGRFDDDSFDVVGLGLGGGGAGIEPILLASYVDFWEAEVAMATGAADAVVSGHMEDGLVKSIAKVQSFGDLDGSADLSVGATATEVTAFIDAQVAAFTSSTGDDKMNVLAEQYFVTLFGGATEAYNFYRRTGFPTTLMPNWEPNPGAFPRTFLYPQNEVITNPNLDQKTDLTQQVFWDTNPSSPTFPVAN</sequence>
<dbReference type="SUPFAM" id="SSF48452">
    <property type="entry name" value="TPR-like"/>
    <property type="match status" value="1"/>
</dbReference>
<accession>A0A846R5U8</accession>
<keyword evidence="2" id="KW-1185">Reference proteome</keyword>
<dbReference type="InterPro" id="IPR041662">
    <property type="entry name" value="SusD-like_2"/>
</dbReference>
<name>A0A846R5U8_9FLAO</name>
<dbReference type="AlphaFoldDB" id="A0A846R5U8"/>
<dbReference type="EMBL" id="JAATJJ010000002">
    <property type="protein sequence ID" value="NJB72754.1"/>
    <property type="molecule type" value="Genomic_DNA"/>
</dbReference>
<evidence type="ECO:0008006" key="3">
    <source>
        <dbReference type="Google" id="ProtNLM"/>
    </source>
</evidence>
<organism evidence="1 2">
    <name type="scientific">Saonia flava</name>
    <dbReference type="NCBI Taxonomy" id="523696"/>
    <lineage>
        <taxon>Bacteria</taxon>
        <taxon>Pseudomonadati</taxon>
        <taxon>Bacteroidota</taxon>
        <taxon>Flavobacteriia</taxon>
        <taxon>Flavobacteriales</taxon>
        <taxon>Flavobacteriaceae</taxon>
        <taxon>Saonia</taxon>
    </lineage>
</organism>
<dbReference type="Pfam" id="PF12771">
    <property type="entry name" value="SusD-like_2"/>
    <property type="match status" value="1"/>
</dbReference>
<dbReference type="InterPro" id="IPR011990">
    <property type="entry name" value="TPR-like_helical_dom_sf"/>
</dbReference>
<gene>
    <name evidence="1" type="ORF">GGR42_003245</name>
</gene>
<evidence type="ECO:0000313" key="2">
    <source>
        <dbReference type="Proteomes" id="UP000590442"/>
    </source>
</evidence>
<dbReference type="RefSeq" id="WP_167966163.1">
    <property type="nucleotide sequence ID" value="NZ_JAATJJ010000002.1"/>
</dbReference>
<dbReference type="Gene3D" id="1.25.40.390">
    <property type="match status" value="2"/>
</dbReference>
<protein>
    <recommendedName>
        <fullName evidence="3">SusD/RagB family nutrient-binding outer membrane lipoprotein</fullName>
    </recommendedName>
</protein>